<dbReference type="eggNOG" id="COG3829">
    <property type="taxonomic scope" value="Bacteria"/>
</dbReference>
<dbReference type="GO" id="GO:0043565">
    <property type="term" value="F:sequence-specific DNA binding"/>
    <property type="evidence" value="ECO:0007669"/>
    <property type="project" value="InterPro"/>
</dbReference>
<evidence type="ECO:0000256" key="6">
    <source>
        <dbReference type="SAM" id="Coils"/>
    </source>
</evidence>
<evidence type="ECO:0000256" key="5">
    <source>
        <dbReference type="ARBA" id="ARBA00023163"/>
    </source>
</evidence>
<dbReference type="HOGENOM" id="CLU_000445_8_1_9"/>
<keyword evidence="7" id="KW-0812">Transmembrane</keyword>
<keyword evidence="10" id="KW-1185">Reference proteome</keyword>
<organism evidence="9 10">
    <name type="scientific">Alkaliphilus oremlandii (strain OhILAs)</name>
    <name type="common">Clostridium oremlandii (strain OhILAs)</name>
    <dbReference type="NCBI Taxonomy" id="350688"/>
    <lineage>
        <taxon>Bacteria</taxon>
        <taxon>Bacillati</taxon>
        <taxon>Bacillota</taxon>
        <taxon>Clostridia</taxon>
        <taxon>Peptostreptococcales</taxon>
        <taxon>Natronincolaceae</taxon>
        <taxon>Alkaliphilus</taxon>
    </lineage>
</organism>
<dbReference type="NCBIfam" id="TIGR00229">
    <property type="entry name" value="sensory_box"/>
    <property type="match status" value="1"/>
</dbReference>
<dbReference type="InterPro" id="IPR009057">
    <property type="entry name" value="Homeodomain-like_sf"/>
</dbReference>
<dbReference type="CDD" id="cd00009">
    <property type="entry name" value="AAA"/>
    <property type="match status" value="1"/>
</dbReference>
<dbReference type="EMBL" id="CP000853">
    <property type="protein sequence ID" value="ABW19894.1"/>
    <property type="molecule type" value="Genomic_DNA"/>
</dbReference>
<dbReference type="InterPro" id="IPR025944">
    <property type="entry name" value="Sigma_54_int_dom_CS"/>
</dbReference>
<keyword evidence="5" id="KW-0804">Transcription</keyword>
<reference evidence="10" key="1">
    <citation type="submission" date="2007-10" db="EMBL/GenBank/DDBJ databases">
        <title>Complete genome of Alkaliphilus oremlandii OhILAs.</title>
        <authorList>
            <person name="Copeland A."/>
            <person name="Lucas S."/>
            <person name="Lapidus A."/>
            <person name="Barry K."/>
            <person name="Detter J.C."/>
            <person name="Glavina del Rio T."/>
            <person name="Hammon N."/>
            <person name="Israni S."/>
            <person name="Dalin E."/>
            <person name="Tice H."/>
            <person name="Pitluck S."/>
            <person name="Chain P."/>
            <person name="Malfatti S."/>
            <person name="Shin M."/>
            <person name="Vergez L."/>
            <person name="Schmutz J."/>
            <person name="Larimer F."/>
            <person name="Land M."/>
            <person name="Hauser L."/>
            <person name="Kyrpides N."/>
            <person name="Mikhailova N."/>
            <person name="Stolz J.F."/>
            <person name="Dawson A."/>
            <person name="Fisher E."/>
            <person name="Crable B."/>
            <person name="Perera E."/>
            <person name="Lisak J."/>
            <person name="Ranganathan M."/>
            <person name="Basu P."/>
            <person name="Richardson P."/>
        </authorList>
    </citation>
    <scope>NUCLEOTIDE SEQUENCE [LARGE SCALE GENOMIC DNA]</scope>
    <source>
        <strain evidence="10">OhILAs</strain>
    </source>
</reference>
<dbReference type="Pfam" id="PF00158">
    <property type="entry name" value="Sigma54_activat"/>
    <property type="match status" value="1"/>
</dbReference>
<dbReference type="SUPFAM" id="SSF55785">
    <property type="entry name" value="PYP-like sensor domain (PAS domain)"/>
    <property type="match status" value="1"/>
</dbReference>
<protein>
    <submittedName>
        <fullName evidence="9">Putative sigma54 specific transcriptional regulator</fullName>
    </submittedName>
</protein>
<dbReference type="PROSITE" id="PS00676">
    <property type="entry name" value="SIGMA54_INTERACT_2"/>
    <property type="match status" value="1"/>
</dbReference>
<dbReference type="Pfam" id="PF02954">
    <property type="entry name" value="HTH_8"/>
    <property type="match status" value="1"/>
</dbReference>
<dbReference type="Gene3D" id="1.10.8.60">
    <property type="match status" value="1"/>
</dbReference>
<evidence type="ECO:0000256" key="4">
    <source>
        <dbReference type="ARBA" id="ARBA00023125"/>
    </source>
</evidence>
<keyword evidence="7" id="KW-1133">Transmembrane helix</keyword>
<dbReference type="InterPro" id="IPR000014">
    <property type="entry name" value="PAS"/>
</dbReference>
<sequence>MVLNQGNMKRIIWIPIFLNISFLTYFVIIYTKEHYSEGGIFLRKNVNEELKSLKQSMEMLEDLLDTAYYGMAIVDTEGKIVKWNYEKLMGIKESDVLDQYVQDIIENTRLHIVAKTGEKELFEIQTIQGRDMITSRVPIIKDGNIIGAAGTVLFKDVKELKSLVQKLEALEDTVHKYKGAIKRLHKTKFSFDNIITQNNRMIYLKEIAKMAAESNATILIQGESGTGKELFAHGVHKASFRKHGPFVTINCAAIPNELLESELFGYEPGAFTGAKKEGKIGKFELANGGTILLDEIGSMPMEMQAKLLRVLEGRELERVGGNARIEIDIRLIASTNENLEKAVEEGKFRQDLYYRLNVIQIEIPPLRDRIDDIPLLAEHILKQLADSIALPNKKLSNDTIHVLRNHHWPGNIRELRNVLERSFILCKENTIQVEHLPDYLSKKAVHNAFEEEDSLLLKDIIARVEKEAIKRAIEESKGNKSMAAKLLGIHRTALYKKIEIYDIDI</sequence>
<dbReference type="Proteomes" id="UP000000269">
    <property type="component" value="Chromosome"/>
</dbReference>
<evidence type="ECO:0000256" key="7">
    <source>
        <dbReference type="SAM" id="Phobius"/>
    </source>
</evidence>
<dbReference type="InterPro" id="IPR002197">
    <property type="entry name" value="HTH_Fis"/>
</dbReference>
<feature type="domain" description="Sigma-54 factor interaction" evidence="8">
    <location>
        <begin position="194"/>
        <end position="424"/>
    </location>
</feature>
<keyword evidence="4" id="KW-0238">DNA-binding</keyword>
<evidence type="ECO:0000256" key="1">
    <source>
        <dbReference type="ARBA" id="ARBA00022741"/>
    </source>
</evidence>
<dbReference type="Gene3D" id="3.40.50.300">
    <property type="entry name" value="P-loop containing nucleotide triphosphate hydrolases"/>
    <property type="match status" value="1"/>
</dbReference>
<evidence type="ECO:0000313" key="10">
    <source>
        <dbReference type="Proteomes" id="UP000000269"/>
    </source>
</evidence>
<gene>
    <name evidence="9" type="ordered locus">Clos_2362</name>
</gene>
<dbReference type="AlphaFoldDB" id="A8MJB2"/>
<proteinExistence type="predicted"/>
<evidence type="ECO:0000259" key="8">
    <source>
        <dbReference type="PROSITE" id="PS50045"/>
    </source>
</evidence>
<keyword evidence="2" id="KW-0067">ATP-binding</keyword>
<dbReference type="PROSITE" id="PS00688">
    <property type="entry name" value="SIGMA54_INTERACT_3"/>
    <property type="match status" value="1"/>
</dbReference>
<feature type="transmembrane region" description="Helical" evidence="7">
    <location>
        <begin position="12"/>
        <end position="30"/>
    </location>
</feature>
<dbReference type="GO" id="GO:0006355">
    <property type="term" value="P:regulation of DNA-templated transcription"/>
    <property type="evidence" value="ECO:0007669"/>
    <property type="project" value="InterPro"/>
</dbReference>
<evidence type="ECO:0000256" key="2">
    <source>
        <dbReference type="ARBA" id="ARBA00022840"/>
    </source>
</evidence>
<dbReference type="PROSITE" id="PS00675">
    <property type="entry name" value="SIGMA54_INTERACT_1"/>
    <property type="match status" value="1"/>
</dbReference>
<keyword evidence="6" id="KW-0175">Coiled coil</keyword>
<dbReference type="PANTHER" id="PTHR32071:SF57">
    <property type="entry name" value="C4-DICARBOXYLATE TRANSPORT TRANSCRIPTIONAL REGULATORY PROTEIN DCTD"/>
    <property type="match status" value="1"/>
</dbReference>
<dbReference type="InterPro" id="IPR003593">
    <property type="entry name" value="AAA+_ATPase"/>
</dbReference>
<dbReference type="PROSITE" id="PS50045">
    <property type="entry name" value="SIGMA54_INTERACT_4"/>
    <property type="match status" value="1"/>
</dbReference>
<accession>A8MJB2</accession>
<dbReference type="PANTHER" id="PTHR32071">
    <property type="entry name" value="TRANSCRIPTIONAL REGULATORY PROTEIN"/>
    <property type="match status" value="1"/>
</dbReference>
<keyword evidence="1" id="KW-0547">Nucleotide-binding</keyword>
<keyword evidence="7" id="KW-0472">Membrane</keyword>
<dbReference type="SMART" id="SM00382">
    <property type="entry name" value="AAA"/>
    <property type="match status" value="1"/>
</dbReference>
<evidence type="ECO:0000313" key="9">
    <source>
        <dbReference type="EMBL" id="ABW19894.1"/>
    </source>
</evidence>
<dbReference type="InterPro" id="IPR035965">
    <property type="entry name" value="PAS-like_dom_sf"/>
</dbReference>
<dbReference type="KEGG" id="aoe:Clos_2362"/>
<evidence type="ECO:0000256" key="3">
    <source>
        <dbReference type="ARBA" id="ARBA00023015"/>
    </source>
</evidence>
<dbReference type="InterPro" id="IPR027417">
    <property type="entry name" value="P-loop_NTPase"/>
</dbReference>
<dbReference type="PRINTS" id="PR01590">
    <property type="entry name" value="HTHFIS"/>
</dbReference>
<feature type="coiled-coil region" evidence="6">
    <location>
        <begin position="160"/>
        <end position="187"/>
    </location>
</feature>
<dbReference type="Gene3D" id="1.10.10.60">
    <property type="entry name" value="Homeodomain-like"/>
    <property type="match status" value="1"/>
</dbReference>
<name>A8MJB2_ALKOO</name>
<dbReference type="InterPro" id="IPR025662">
    <property type="entry name" value="Sigma_54_int_dom_ATP-bd_1"/>
</dbReference>
<dbReference type="InterPro" id="IPR002078">
    <property type="entry name" value="Sigma_54_int"/>
</dbReference>
<dbReference type="STRING" id="350688.Clos_2362"/>
<dbReference type="SUPFAM" id="SSF46689">
    <property type="entry name" value="Homeodomain-like"/>
    <property type="match status" value="1"/>
</dbReference>
<dbReference type="InterPro" id="IPR025943">
    <property type="entry name" value="Sigma_54_int_dom_ATP-bd_2"/>
</dbReference>
<dbReference type="Pfam" id="PF25601">
    <property type="entry name" value="AAA_lid_14"/>
    <property type="match status" value="1"/>
</dbReference>
<dbReference type="FunFam" id="3.40.50.300:FF:000006">
    <property type="entry name" value="DNA-binding transcriptional regulator NtrC"/>
    <property type="match status" value="1"/>
</dbReference>
<dbReference type="GO" id="GO:0005524">
    <property type="term" value="F:ATP binding"/>
    <property type="evidence" value="ECO:0007669"/>
    <property type="project" value="UniProtKB-KW"/>
</dbReference>
<dbReference type="Gene3D" id="3.30.450.20">
    <property type="entry name" value="PAS domain"/>
    <property type="match status" value="1"/>
</dbReference>
<keyword evidence="3" id="KW-0805">Transcription regulation</keyword>
<dbReference type="InterPro" id="IPR058031">
    <property type="entry name" value="AAA_lid_NorR"/>
</dbReference>
<dbReference type="SUPFAM" id="SSF52540">
    <property type="entry name" value="P-loop containing nucleoside triphosphate hydrolases"/>
    <property type="match status" value="1"/>
</dbReference>